<evidence type="ECO:0000256" key="1">
    <source>
        <dbReference type="ARBA" id="ARBA00022553"/>
    </source>
</evidence>
<dbReference type="Gene3D" id="3.40.50.2300">
    <property type="match status" value="1"/>
</dbReference>
<evidence type="ECO:0000256" key="2">
    <source>
        <dbReference type="ARBA" id="ARBA00023015"/>
    </source>
</evidence>
<dbReference type="InterPro" id="IPR001789">
    <property type="entry name" value="Sig_transdc_resp-reg_receiver"/>
</dbReference>
<proteinExistence type="predicted"/>
<dbReference type="OrthoDB" id="9800897at2"/>
<dbReference type="Proteomes" id="UP000298179">
    <property type="component" value="Unassembled WGS sequence"/>
</dbReference>
<evidence type="ECO:0000256" key="4">
    <source>
        <dbReference type="PROSITE-ProRule" id="PRU00169"/>
    </source>
</evidence>
<dbReference type="AlphaFoldDB" id="A0A4Y8RAA5"/>
<feature type="domain" description="Response regulatory" evidence="5">
    <location>
        <begin position="11"/>
        <end position="127"/>
    </location>
</feature>
<evidence type="ECO:0000259" key="5">
    <source>
        <dbReference type="PROSITE" id="PS50110"/>
    </source>
</evidence>
<comment type="caution">
    <text evidence="6">The sequence shown here is derived from an EMBL/GenBank/DDBJ whole genome shotgun (WGS) entry which is preliminary data.</text>
</comment>
<dbReference type="SMART" id="SM00448">
    <property type="entry name" value="REC"/>
    <property type="match status" value="1"/>
</dbReference>
<evidence type="ECO:0000313" key="6">
    <source>
        <dbReference type="EMBL" id="TFF17966.1"/>
    </source>
</evidence>
<dbReference type="GO" id="GO:0000160">
    <property type="term" value="P:phosphorelay signal transduction system"/>
    <property type="evidence" value="ECO:0007669"/>
    <property type="project" value="InterPro"/>
</dbReference>
<evidence type="ECO:0000313" key="7">
    <source>
        <dbReference type="Proteomes" id="UP000298179"/>
    </source>
</evidence>
<evidence type="ECO:0000256" key="3">
    <source>
        <dbReference type="ARBA" id="ARBA00023163"/>
    </source>
</evidence>
<gene>
    <name evidence="6" type="ORF">E3C22_22805</name>
</gene>
<dbReference type="InterPro" id="IPR050595">
    <property type="entry name" value="Bact_response_regulator"/>
</dbReference>
<dbReference type="Pfam" id="PF00072">
    <property type="entry name" value="Response_reg"/>
    <property type="match status" value="1"/>
</dbReference>
<dbReference type="PANTHER" id="PTHR44591">
    <property type="entry name" value="STRESS RESPONSE REGULATOR PROTEIN 1"/>
    <property type="match status" value="1"/>
</dbReference>
<protein>
    <submittedName>
        <fullName evidence="6">Response regulator</fullName>
    </submittedName>
</protein>
<dbReference type="InterPro" id="IPR011006">
    <property type="entry name" value="CheY-like_superfamily"/>
</dbReference>
<dbReference type="EMBL" id="SOZD01000012">
    <property type="protein sequence ID" value="TFF17966.1"/>
    <property type="molecule type" value="Genomic_DNA"/>
</dbReference>
<keyword evidence="2" id="KW-0805">Transcription regulation</keyword>
<keyword evidence="7" id="KW-1185">Reference proteome</keyword>
<accession>A0A4Y8RAA5</accession>
<reference evidence="6 7" key="1">
    <citation type="submission" date="2019-03" db="EMBL/GenBank/DDBJ databases">
        <title>Jiella endophytica sp. nov., a novel endophytic bacterium isolated from root of Ficus microcarpa Linn. f.</title>
        <authorList>
            <person name="Tuo L."/>
        </authorList>
    </citation>
    <scope>NUCLEOTIDE SEQUENCE [LARGE SCALE GENOMIC DNA]</scope>
    <source>
        <strain evidence="6 7">CBS5Q-3</strain>
    </source>
</reference>
<keyword evidence="1" id="KW-0597">Phosphoprotein</keyword>
<dbReference type="SUPFAM" id="SSF52172">
    <property type="entry name" value="CheY-like"/>
    <property type="match status" value="1"/>
</dbReference>
<name>A0A4Y8RAA5_9HYPH</name>
<dbReference type="PANTHER" id="PTHR44591:SF3">
    <property type="entry name" value="RESPONSE REGULATORY DOMAIN-CONTAINING PROTEIN"/>
    <property type="match status" value="1"/>
</dbReference>
<sequence length="134" mass="14784">MRHRKDETMTTCLIIDDAPVIRKIAFRLLSREGLSVDTLEKPAEAVEWIESHGAPNILLIGASAQDKTVVGDIKLLREQAGSGMHVIAMIVEANLGLMTRLKRAGVDSYLYKPFDRDALEASLRPHLQPEPAVA</sequence>
<dbReference type="PROSITE" id="PS50110">
    <property type="entry name" value="RESPONSE_REGULATORY"/>
    <property type="match status" value="1"/>
</dbReference>
<comment type="caution">
    <text evidence="4">Lacks conserved residue(s) required for the propagation of feature annotation.</text>
</comment>
<organism evidence="6 7">
    <name type="scientific">Jiella endophytica</name>
    <dbReference type="NCBI Taxonomy" id="2558362"/>
    <lineage>
        <taxon>Bacteria</taxon>
        <taxon>Pseudomonadati</taxon>
        <taxon>Pseudomonadota</taxon>
        <taxon>Alphaproteobacteria</taxon>
        <taxon>Hyphomicrobiales</taxon>
        <taxon>Aurantimonadaceae</taxon>
        <taxon>Jiella</taxon>
    </lineage>
</organism>
<keyword evidence="3" id="KW-0804">Transcription</keyword>